<sequence>MPKSEIDHDLIEKLYQGLEEVSRERIEQVVREIVKVKEKGGKFVVVTGSGPNIHEGVTTLIAELIRKKIVDGVITSSAVIAHEMAGSLDKVKRVKGEKLGIYEDILPRGGIFEVTVMDGETLEQIRREMVVDLELIEKVLRLEGDVIIKAAGNMAYPMGLRTERIAREVESIARLIGRPFEYVAGLGADERTMIGAGARENVPVIVSTTQLVGGGMVGLCIGDSISLKQRSAAVADILSGADIIIESGVALTQEIHDGPFETYTGHGIWSAWEGVKTFSLKDKTLVRIDLDPNLEKAWQMERKSRSVQEAINKGLPKTKFLKVPFRMEMSGFARLEKSIPIREDLGVVWPILAFKVSEKLGVSLDFISYPQETPAGKKMREWIVNDIKILNREVMYKRVKEIQEGLIG</sequence>
<name>A0A7V5LZ56_UNCAE</name>
<dbReference type="InterPro" id="IPR036982">
    <property type="entry name" value="Deoxyhypusine_synthase_sf"/>
</dbReference>
<reference evidence="1" key="1">
    <citation type="journal article" date="2020" name="mSystems">
        <title>Genome- and Community-Level Interaction Insights into Carbon Utilization and Element Cycling Functions of Hydrothermarchaeota in Hydrothermal Sediment.</title>
        <authorList>
            <person name="Zhou Z."/>
            <person name="Liu Y."/>
            <person name="Xu W."/>
            <person name="Pan J."/>
            <person name="Luo Z.H."/>
            <person name="Li M."/>
        </authorList>
    </citation>
    <scope>NUCLEOTIDE SEQUENCE [LARGE SCALE GENOMIC DNA]</scope>
    <source>
        <strain evidence="1">HyVt-92</strain>
    </source>
</reference>
<dbReference type="AlphaFoldDB" id="A0A7V5LZ56"/>
<dbReference type="Gene3D" id="3.40.910.10">
    <property type="entry name" value="Deoxyhypusine synthase"/>
    <property type="match status" value="1"/>
</dbReference>
<accession>A0A7V5LZ56</accession>
<gene>
    <name evidence="1" type="ORF">ENL39_04435</name>
</gene>
<protein>
    <submittedName>
        <fullName evidence="1">Uncharacterized protein</fullName>
    </submittedName>
</protein>
<dbReference type="EMBL" id="DRTT01000123">
    <property type="protein sequence ID" value="HHF98716.1"/>
    <property type="molecule type" value="Genomic_DNA"/>
</dbReference>
<proteinExistence type="predicted"/>
<dbReference type="SUPFAM" id="SSF52467">
    <property type="entry name" value="DHS-like NAD/FAD-binding domain"/>
    <property type="match status" value="1"/>
</dbReference>
<dbReference type="InterPro" id="IPR029035">
    <property type="entry name" value="DHS-like_NAD/FAD-binding_dom"/>
</dbReference>
<dbReference type="Proteomes" id="UP000886070">
    <property type="component" value="Unassembled WGS sequence"/>
</dbReference>
<comment type="caution">
    <text evidence="1">The sequence shown here is derived from an EMBL/GenBank/DDBJ whole genome shotgun (WGS) entry which is preliminary data.</text>
</comment>
<organism evidence="1">
    <name type="scientific">Aerophobetes bacterium</name>
    <dbReference type="NCBI Taxonomy" id="2030807"/>
    <lineage>
        <taxon>Bacteria</taxon>
        <taxon>Candidatus Aerophobota</taxon>
    </lineage>
</organism>
<evidence type="ECO:0000313" key="1">
    <source>
        <dbReference type="EMBL" id="HHF98716.1"/>
    </source>
</evidence>